<dbReference type="OrthoDB" id="441210at2759"/>
<gene>
    <name evidence="7" type="ORF">FCC1311_083382</name>
</gene>
<dbReference type="InterPro" id="IPR017907">
    <property type="entry name" value="Znf_RING_CS"/>
</dbReference>
<keyword evidence="1" id="KW-0479">Metal-binding</keyword>
<dbReference type="PROSITE" id="PS00518">
    <property type="entry name" value="ZF_RING_1"/>
    <property type="match status" value="1"/>
</dbReference>
<dbReference type="PROSITE" id="PS50089">
    <property type="entry name" value="ZF_RING_2"/>
    <property type="match status" value="1"/>
</dbReference>
<accession>A0A2R5GTZ0</accession>
<keyword evidence="5" id="KW-0175">Coiled coil</keyword>
<keyword evidence="3" id="KW-0862">Zinc</keyword>
<feature type="coiled-coil region" evidence="5">
    <location>
        <begin position="114"/>
        <end position="166"/>
    </location>
</feature>
<evidence type="ECO:0000259" key="6">
    <source>
        <dbReference type="PROSITE" id="PS50089"/>
    </source>
</evidence>
<dbReference type="Pfam" id="PF14634">
    <property type="entry name" value="zf-RING_5"/>
    <property type="match status" value="1"/>
</dbReference>
<dbReference type="AlphaFoldDB" id="A0A2R5GTZ0"/>
<dbReference type="Gene3D" id="3.30.40.10">
    <property type="entry name" value="Zinc/RING finger domain, C3HC4 (zinc finger)"/>
    <property type="match status" value="1"/>
</dbReference>
<evidence type="ECO:0000256" key="3">
    <source>
        <dbReference type="ARBA" id="ARBA00022833"/>
    </source>
</evidence>
<dbReference type="Proteomes" id="UP000241890">
    <property type="component" value="Unassembled WGS sequence"/>
</dbReference>
<comment type="caution">
    <text evidence="7">The sequence shown here is derived from an EMBL/GenBank/DDBJ whole genome shotgun (WGS) entry which is preliminary data.</text>
</comment>
<dbReference type="GO" id="GO:0008270">
    <property type="term" value="F:zinc ion binding"/>
    <property type="evidence" value="ECO:0007669"/>
    <property type="project" value="UniProtKB-KW"/>
</dbReference>
<sequence length="196" mass="21745">MEEVYCNACWQEVQTKAVHIPCDHVFCDECAGRELLVSGQCSFCNAGFESTKDMLEFQIVGARVDPAELRDLRAMLLAVGVANGAQYVEGLAAQAVSMEKEQAKAKLQVQGRHMRSLQKALRTAESQREEEMRVAREEMDKLKAVMAELKTNAAKSSSENEALRAKVEDSVRQITNWNIWLGPVSNAQEQPITSPG</sequence>
<evidence type="ECO:0000256" key="5">
    <source>
        <dbReference type="SAM" id="Coils"/>
    </source>
</evidence>
<dbReference type="EMBL" id="BEYU01000115">
    <property type="protein sequence ID" value="GBG32113.1"/>
    <property type="molecule type" value="Genomic_DNA"/>
</dbReference>
<proteinExistence type="predicted"/>
<reference evidence="7 8" key="1">
    <citation type="submission" date="2017-12" db="EMBL/GenBank/DDBJ databases">
        <title>Sequencing, de novo assembly and annotation of complete genome of a new Thraustochytrid species, strain FCC1311.</title>
        <authorList>
            <person name="Sedici K."/>
            <person name="Godart F."/>
            <person name="Aiese Cigliano R."/>
            <person name="Sanseverino W."/>
            <person name="Barakat M."/>
            <person name="Ortet P."/>
            <person name="Marechal E."/>
            <person name="Cagnac O."/>
            <person name="Amato A."/>
        </authorList>
    </citation>
    <scope>NUCLEOTIDE SEQUENCE [LARGE SCALE GENOMIC DNA]</scope>
</reference>
<evidence type="ECO:0000313" key="8">
    <source>
        <dbReference type="Proteomes" id="UP000241890"/>
    </source>
</evidence>
<keyword evidence="8" id="KW-1185">Reference proteome</keyword>
<organism evidence="7 8">
    <name type="scientific">Hondaea fermentalgiana</name>
    <dbReference type="NCBI Taxonomy" id="2315210"/>
    <lineage>
        <taxon>Eukaryota</taxon>
        <taxon>Sar</taxon>
        <taxon>Stramenopiles</taxon>
        <taxon>Bigyra</taxon>
        <taxon>Labyrinthulomycetes</taxon>
        <taxon>Thraustochytrida</taxon>
        <taxon>Thraustochytriidae</taxon>
        <taxon>Hondaea</taxon>
    </lineage>
</organism>
<dbReference type="SUPFAM" id="SSF57850">
    <property type="entry name" value="RING/U-box"/>
    <property type="match status" value="1"/>
</dbReference>
<evidence type="ECO:0000313" key="7">
    <source>
        <dbReference type="EMBL" id="GBG32113.1"/>
    </source>
</evidence>
<evidence type="ECO:0000256" key="4">
    <source>
        <dbReference type="PROSITE-ProRule" id="PRU00175"/>
    </source>
</evidence>
<evidence type="ECO:0000256" key="1">
    <source>
        <dbReference type="ARBA" id="ARBA00022723"/>
    </source>
</evidence>
<dbReference type="InterPro" id="IPR001841">
    <property type="entry name" value="Znf_RING"/>
</dbReference>
<keyword evidence="2 4" id="KW-0863">Zinc-finger</keyword>
<dbReference type="InterPro" id="IPR013083">
    <property type="entry name" value="Znf_RING/FYVE/PHD"/>
</dbReference>
<protein>
    <submittedName>
        <fullName evidence="7">E3 ubiquitin-protein ligase CCNB1IP1-like</fullName>
    </submittedName>
</protein>
<name>A0A2R5GTZ0_9STRA</name>
<dbReference type="InParanoid" id="A0A2R5GTZ0"/>
<evidence type="ECO:0000256" key="2">
    <source>
        <dbReference type="ARBA" id="ARBA00022771"/>
    </source>
</evidence>
<feature type="domain" description="RING-type" evidence="6">
    <location>
        <begin position="6"/>
        <end position="45"/>
    </location>
</feature>